<organism evidence="2 3">
    <name type="scientific">Candidatus Dechloromonas phosphorivorans</name>
    <dbReference type="NCBI Taxonomy" id="2899244"/>
    <lineage>
        <taxon>Bacteria</taxon>
        <taxon>Pseudomonadati</taxon>
        <taxon>Pseudomonadota</taxon>
        <taxon>Betaproteobacteria</taxon>
        <taxon>Rhodocyclales</taxon>
        <taxon>Azonexaceae</taxon>
        <taxon>Dechloromonas</taxon>
    </lineage>
</organism>
<evidence type="ECO:0000313" key="3">
    <source>
        <dbReference type="Proteomes" id="UP000808146"/>
    </source>
</evidence>
<protein>
    <submittedName>
        <fullName evidence="2">DUF1302 family protein</fullName>
    </submittedName>
</protein>
<comment type="caution">
    <text evidence="2">The sequence shown here is derived from an EMBL/GenBank/DDBJ whole genome shotgun (WGS) entry which is preliminary data.</text>
</comment>
<dbReference type="AlphaFoldDB" id="A0A9D7QJ12"/>
<feature type="compositionally biased region" description="Low complexity" evidence="1">
    <location>
        <begin position="195"/>
        <end position="210"/>
    </location>
</feature>
<evidence type="ECO:0000313" key="2">
    <source>
        <dbReference type="EMBL" id="MBK8890779.1"/>
    </source>
</evidence>
<evidence type="ECO:0000256" key="1">
    <source>
        <dbReference type="SAM" id="MobiDB-lite"/>
    </source>
</evidence>
<dbReference type="InterPro" id="IPR010727">
    <property type="entry name" value="DUF1302"/>
</dbReference>
<dbReference type="Proteomes" id="UP000808146">
    <property type="component" value="Unassembled WGS sequence"/>
</dbReference>
<name>A0A9D7QJ12_9RHOO</name>
<proteinExistence type="predicted"/>
<feature type="region of interest" description="Disordered" evidence="1">
    <location>
        <begin position="195"/>
        <end position="217"/>
    </location>
</feature>
<reference evidence="3" key="1">
    <citation type="journal article" date="2021" name="Nat. Commun.">
        <title>Connecting structure to function with the recovery of over 1000 high-quality metagenome-assembled genomes from activated sludge using long-read sequencing.</title>
        <authorList>
            <person name="Singleton C.M."/>
            <person name="Petriglieri F."/>
            <person name="Kristensen J.M."/>
            <person name="Kirkegaard R.H."/>
            <person name="Michaelsen T.Y."/>
            <person name="Andersen M.H."/>
            <person name="Kondrotaite Z."/>
            <person name="Karst S.M."/>
            <person name="Dueholm M.S."/>
            <person name="Nielsen P.H."/>
            <person name="Albertsen M."/>
        </authorList>
    </citation>
    <scope>NUCLEOTIDE SEQUENCE [LARGE SCALE GENOMIC DNA]</scope>
</reference>
<sequence>MIDSCGTYFAPTEGATNSRVGNCNINNNIGPVSSVNNATAANVLNTNVAPVNGNEPDKMNQFGLAFRMPIEALDTEFGLYWQQLYSRTPVISPRAGLAVPGPTLFVPNSNLIAGVNPATGQPIQPYRGLPASSAQWDYPDAKPMQIFAITAATTLGGWSVGSELSYTRDVPVQVNGNDLVVGFLSGLGPYGPNARRAAGRTPGTAATTSPNGSQVPVGTQVPGYGLFDKTSFQFNGVKLFSDILGAQNLTVIGEAGFQWNNLPDNDGTNVRYGRGFIYGVGSYNNSVNALGMPAIVANTCSALSPSTFNPQVNGCQNDGYFTDFSWGTRIRAALTYNNVFDTGITATPSIFWARDWSGYSIDSQFVEGRNTWAFGVKFDYEKKFAVDLAYTYYDNSAKYDNFSDRDFISLGLSTTF</sequence>
<accession>A0A9D7QJ12</accession>
<dbReference type="Pfam" id="PF06980">
    <property type="entry name" value="DUF1302"/>
    <property type="match status" value="1"/>
</dbReference>
<dbReference type="EMBL" id="JADKBR010000015">
    <property type="protein sequence ID" value="MBK8890779.1"/>
    <property type="molecule type" value="Genomic_DNA"/>
</dbReference>
<gene>
    <name evidence="2" type="ORF">IPN75_10480</name>
</gene>